<dbReference type="InterPro" id="IPR046450">
    <property type="entry name" value="PA_dom_sf"/>
</dbReference>
<feature type="active site" description="Charge relay system" evidence="7 8">
    <location>
        <position position="543"/>
    </location>
</feature>
<evidence type="ECO:0000259" key="11">
    <source>
        <dbReference type="Pfam" id="PF00082"/>
    </source>
</evidence>
<dbReference type="PANTHER" id="PTHR43806">
    <property type="entry name" value="PEPTIDASE S8"/>
    <property type="match status" value="1"/>
</dbReference>
<dbReference type="InterPro" id="IPR010435">
    <property type="entry name" value="C5a/SBT2-like_Fn3"/>
</dbReference>
<evidence type="ECO:0000256" key="6">
    <source>
        <dbReference type="ARBA" id="ARBA00022825"/>
    </source>
</evidence>
<evidence type="ECO:0000256" key="10">
    <source>
        <dbReference type="SAM" id="SignalP"/>
    </source>
</evidence>
<dbReference type="Gene3D" id="3.50.30.30">
    <property type="match status" value="1"/>
</dbReference>
<feature type="region of interest" description="Disordered" evidence="9">
    <location>
        <begin position="905"/>
        <end position="930"/>
    </location>
</feature>
<organism evidence="14 15">
    <name type="scientific">Immersiella caudata</name>
    <dbReference type="NCBI Taxonomy" id="314043"/>
    <lineage>
        <taxon>Eukaryota</taxon>
        <taxon>Fungi</taxon>
        <taxon>Dikarya</taxon>
        <taxon>Ascomycota</taxon>
        <taxon>Pezizomycotina</taxon>
        <taxon>Sordariomycetes</taxon>
        <taxon>Sordariomycetidae</taxon>
        <taxon>Sordariales</taxon>
        <taxon>Lasiosphaeriaceae</taxon>
        <taxon>Immersiella</taxon>
    </lineage>
</organism>
<comment type="similarity">
    <text evidence="1 8">Belongs to the peptidase S8 family.</text>
</comment>
<proteinExistence type="inferred from homology"/>
<dbReference type="Gene3D" id="3.40.50.200">
    <property type="entry name" value="Peptidase S8/S53 domain"/>
    <property type="match status" value="1"/>
</dbReference>
<dbReference type="InterPro" id="IPR034187">
    <property type="entry name" value="Peptidases_S8_5"/>
</dbReference>
<feature type="signal peptide" evidence="10">
    <location>
        <begin position="1"/>
        <end position="20"/>
    </location>
</feature>
<dbReference type="EMBL" id="JAULSU010000003">
    <property type="protein sequence ID" value="KAK0622370.1"/>
    <property type="molecule type" value="Genomic_DNA"/>
</dbReference>
<feature type="active site" description="Charge relay system" evidence="7 8">
    <location>
        <position position="215"/>
    </location>
</feature>
<dbReference type="CDD" id="cd02124">
    <property type="entry name" value="PA_PoS1_like"/>
    <property type="match status" value="1"/>
</dbReference>
<dbReference type="PANTHER" id="PTHR43806:SF66">
    <property type="entry name" value="SERIN ENDOPEPTIDASE"/>
    <property type="match status" value="1"/>
</dbReference>
<feature type="domain" description="Peptidase S8/S53" evidence="11">
    <location>
        <begin position="156"/>
        <end position="578"/>
    </location>
</feature>
<keyword evidence="2" id="KW-0964">Secreted</keyword>
<evidence type="ECO:0000256" key="1">
    <source>
        <dbReference type="ARBA" id="ARBA00011073"/>
    </source>
</evidence>
<dbReference type="PROSITE" id="PS00137">
    <property type="entry name" value="SUBTILASE_HIS"/>
    <property type="match status" value="1"/>
</dbReference>
<keyword evidence="6 8" id="KW-0720">Serine protease</keyword>
<dbReference type="PROSITE" id="PS51892">
    <property type="entry name" value="SUBTILASE"/>
    <property type="match status" value="1"/>
</dbReference>
<evidence type="ECO:0000256" key="3">
    <source>
        <dbReference type="ARBA" id="ARBA00022670"/>
    </source>
</evidence>
<comment type="caution">
    <text evidence="14">The sequence shown here is derived from an EMBL/GenBank/DDBJ whole genome shotgun (WGS) entry which is preliminary data.</text>
</comment>
<feature type="domain" description="C5a peptidase/Subtilisin-like protease SBT2-like Fn3-like" evidence="13">
    <location>
        <begin position="622"/>
        <end position="735"/>
    </location>
</feature>
<keyword evidence="3 8" id="KW-0645">Protease</keyword>
<dbReference type="SUPFAM" id="SSF52025">
    <property type="entry name" value="PA domain"/>
    <property type="match status" value="1"/>
</dbReference>
<dbReference type="InterPro" id="IPR003137">
    <property type="entry name" value="PA_domain"/>
</dbReference>
<dbReference type="InterPro" id="IPR000209">
    <property type="entry name" value="Peptidase_S8/S53_dom"/>
</dbReference>
<evidence type="ECO:0000259" key="12">
    <source>
        <dbReference type="Pfam" id="PF02225"/>
    </source>
</evidence>
<keyword evidence="4 10" id="KW-0732">Signal</keyword>
<evidence type="ECO:0000256" key="9">
    <source>
        <dbReference type="SAM" id="MobiDB-lite"/>
    </source>
</evidence>
<evidence type="ECO:0000256" key="2">
    <source>
        <dbReference type="ARBA" id="ARBA00022512"/>
    </source>
</evidence>
<feature type="active site" description="Charge relay system" evidence="7 8">
    <location>
        <position position="165"/>
    </location>
</feature>
<feature type="chain" id="PRO_5041457696" evidence="10">
    <location>
        <begin position="21"/>
        <end position="930"/>
    </location>
</feature>
<dbReference type="Pfam" id="PF00082">
    <property type="entry name" value="Peptidase_S8"/>
    <property type="match status" value="1"/>
</dbReference>
<keyword evidence="2" id="KW-0134">Cell wall</keyword>
<dbReference type="AlphaFoldDB" id="A0AA40C2A5"/>
<dbReference type="InterPro" id="IPR022398">
    <property type="entry name" value="Peptidase_S8_His-AS"/>
</dbReference>
<feature type="domain" description="PA" evidence="12">
    <location>
        <begin position="374"/>
        <end position="464"/>
    </location>
</feature>
<name>A0AA40C2A5_9PEZI</name>
<dbReference type="GO" id="GO:0004252">
    <property type="term" value="F:serine-type endopeptidase activity"/>
    <property type="evidence" value="ECO:0007669"/>
    <property type="project" value="UniProtKB-UniRule"/>
</dbReference>
<dbReference type="InterPro" id="IPR015500">
    <property type="entry name" value="Peptidase_S8_subtilisin-rel"/>
</dbReference>
<dbReference type="Pfam" id="PF02225">
    <property type="entry name" value="PA"/>
    <property type="match status" value="1"/>
</dbReference>
<evidence type="ECO:0000256" key="4">
    <source>
        <dbReference type="ARBA" id="ARBA00022729"/>
    </source>
</evidence>
<keyword evidence="15" id="KW-1185">Reference proteome</keyword>
<evidence type="ECO:0000256" key="7">
    <source>
        <dbReference type="PIRSR" id="PIRSR615500-1"/>
    </source>
</evidence>
<dbReference type="PRINTS" id="PR00723">
    <property type="entry name" value="SUBTILISIN"/>
</dbReference>
<evidence type="ECO:0000256" key="5">
    <source>
        <dbReference type="ARBA" id="ARBA00022801"/>
    </source>
</evidence>
<dbReference type="InterPro" id="IPR036852">
    <property type="entry name" value="Peptidase_S8/S53_dom_sf"/>
</dbReference>
<evidence type="ECO:0000313" key="15">
    <source>
        <dbReference type="Proteomes" id="UP001175000"/>
    </source>
</evidence>
<protein>
    <submittedName>
        <fullName evidence="14">Peptidase S8/S53 domain-containing protein</fullName>
    </submittedName>
</protein>
<evidence type="ECO:0000313" key="14">
    <source>
        <dbReference type="EMBL" id="KAK0622370.1"/>
    </source>
</evidence>
<accession>A0AA40C2A5</accession>
<keyword evidence="5 8" id="KW-0378">Hydrolase</keyword>
<evidence type="ECO:0000259" key="13">
    <source>
        <dbReference type="Pfam" id="PF06280"/>
    </source>
</evidence>
<reference evidence="14" key="1">
    <citation type="submission" date="2023-06" db="EMBL/GenBank/DDBJ databases">
        <title>Genome-scale phylogeny and comparative genomics of the fungal order Sordariales.</title>
        <authorList>
            <consortium name="Lawrence Berkeley National Laboratory"/>
            <person name="Hensen N."/>
            <person name="Bonometti L."/>
            <person name="Westerberg I."/>
            <person name="Brannstrom I.O."/>
            <person name="Guillou S."/>
            <person name="Cros-Aarteil S."/>
            <person name="Calhoun S."/>
            <person name="Haridas S."/>
            <person name="Kuo A."/>
            <person name="Mondo S."/>
            <person name="Pangilinan J."/>
            <person name="Riley R."/>
            <person name="Labutti K."/>
            <person name="Andreopoulos B."/>
            <person name="Lipzen A."/>
            <person name="Chen C."/>
            <person name="Yanf M."/>
            <person name="Daum C."/>
            <person name="Ng V."/>
            <person name="Clum A."/>
            <person name="Steindorff A."/>
            <person name="Ohm R."/>
            <person name="Martin F."/>
            <person name="Silar P."/>
            <person name="Natvig D."/>
            <person name="Lalanne C."/>
            <person name="Gautier V."/>
            <person name="Ament-Velasquez S.L."/>
            <person name="Kruys A."/>
            <person name="Hutchinson M.I."/>
            <person name="Powell A.J."/>
            <person name="Barry K."/>
            <person name="Miller A.N."/>
            <person name="Grigoriev I.V."/>
            <person name="Debuchy R."/>
            <person name="Gladieux P."/>
            <person name="Thoren M.H."/>
            <person name="Johannesson H."/>
        </authorList>
    </citation>
    <scope>NUCLEOTIDE SEQUENCE</scope>
    <source>
        <strain evidence="14">CBS 606.72</strain>
    </source>
</reference>
<gene>
    <name evidence="14" type="ORF">B0T14DRAFT_425326</name>
</gene>
<dbReference type="CDD" id="cd07489">
    <property type="entry name" value="Peptidases_S8_5"/>
    <property type="match status" value="1"/>
</dbReference>
<evidence type="ECO:0000256" key="8">
    <source>
        <dbReference type="PROSITE-ProRule" id="PRU01240"/>
    </source>
</evidence>
<dbReference type="Proteomes" id="UP001175000">
    <property type="component" value="Unassembled WGS sequence"/>
</dbReference>
<dbReference type="Pfam" id="PF06280">
    <property type="entry name" value="fn3_5"/>
    <property type="match status" value="1"/>
</dbReference>
<dbReference type="InterPro" id="IPR050131">
    <property type="entry name" value="Peptidase_S8_subtilisin-like"/>
</dbReference>
<sequence length="930" mass="98056">MGFVKLATAFLVAAAAVGRAAVDLEAAAAVPGAYIVEYEDDSDTHSFVGGLDGAKLRTDLRSKVFNGASIEFSDVKKAEKVMTKIKVAKGNRIKNVWPVRQYSLPDDIIHATGPRMGHHGFGQEPSLFRRQGQSDDSFSPHVMTQIDKLRKAGFTGKGIKLAIVDTGIDWGHPALGGCFGPGCLVSFGEDLVGDGYTGSNTPVPDADPMDQCNGHGTHVAGIIAAQTNNTYGILGGSPDVTLGAYRVFGCQGQVGNDVLIKSYLQAYKAGADIITASIGGAAGWMEEPWAVVVSRIVAEGVVCVLSAGNDGSVGQFYASTASNGRLATSIGSFDNIVIPSIVSTSTFAVNNKTSALDTFNFTASGNTPTWNTVNYPLWAVSFDTTDPSNGCTPYPATTPNLTNHIVLVRRGNCTFTEKVGYAVAKGARHVLVYNNIPGANISPSVDDRNVLAVAMVPASQGEAWIKALQAGESVIVNLPNPDTAPKSTTNFPNEASGGFLSNYTSWGPTFEMNLKPQFSAPGGSILSTYPRELGGYAVLSGTSMSCPLVASVYALVMNVRGTKDPKTLENLIAATSKPQQWRVGGSNAGKGWLAPAPQQGAGMVQAWDAAYATTHIGVSSLSFNDTDHFVPEKDFSVDNKGDKPVTYTLGHRPAAASYTFSSGNSTTASSLPMELAAEYATLAFSPATFTLQPGTREIISVKATPPTGLDARRLPIYSGYITLSGSDGTNMSFPYIGAVGSLHNTTVLTQGNAWVGRSDDTQRPGRPVPANTTFTLPPPGYVNNTLYKGRLALPRMWVTLSFGSILVRADVVAISNCTNAAKNSTVVLGLKTVGQIEDYPSLYNRRGTITAVDWSGLMADGTYLDPGRYKIVFRALRVNGDKDLASEYDVAESQTFRIAYAAPPATKRKRGVGKGEKGVSGGKGRAVTKG</sequence>
<dbReference type="GO" id="GO:0006508">
    <property type="term" value="P:proteolysis"/>
    <property type="evidence" value="ECO:0007669"/>
    <property type="project" value="UniProtKB-KW"/>
</dbReference>
<dbReference type="GO" id="GO:0016020">
    <property type="term" value="C:membrane"/>
    <property type="evidence" value="ECO:0007669"/>
    <property type="project" value="InterPro"/>
</dbReference>
<dbReference type="SUPFAM" id="SSF52743">
    <property type="entry name" value="Subtilisin-like"/>
    <property type="match status" value="1"/>
</dbReference>